<dbReference type="AlphaFoldDB" id="B7FFU0"/>
<sequence length="49" mass="5917">MMYISIYKIFNGSWLMILSLLYLLCLILLLILFFNLFQSIWKDKEKLIG</sequence>
<evidence type="ECO:0008006" key="3">
    <source>
        <dbReference type="Google" id="ProtNLM"/>
    </source>
</evidence>
<feature type="non-terminal residue" evidence="2">
    <location>
        <position position="49"/>
    </location>
</feature>
<evidence type="ECO:0000256" key="1">
    <source>
        <dbReference type="SAM" id="Phobius"/>
    </source>
</evidence>
<keyword evidence="1" id="KW-1133">Transmembrane helix</keyword>
<proteinExistence type="evidence at transcript level"/>
<protein>
    <recommendedName>
        <fullName evidence="3">Transmembrane protein</fullName>
    </recommendedName>
</protein>
<reference evidence="2" key="1">
    <citation type="submission" date="2008-12" db="EMBL/GenBank/DDBJ databases">
        <title>Medicago truncatula full length cdna cloning project.</title>
        <authorList>
            <person name="Moskal W."/>
            <person name="Chan A."/>
            <person name="Cheung F."/>
            <person name="Xiao Y."/>
            <person name="Town C.D."/>
        </authorList>
    </citation>
    <scope>NUCLEOTIDE SEQUENCE</scope>
</reference>
<dbReference type="EMBL" id="BT050860">
    <property type="protein sequence ID" value="ACJ83529.1"/>
    <property type="molecule type" value="mRNA"/>
</dbReference>
<evidence type="ECO:0000313" key="2">
    <source>
        <dbReference type="EMBL" id="ACJ83529.1"/>
    </source>
</evidence>
<accession>B7FFU0</accession>
<keyword evidence="1" id="KW-0812">Transmembrane</keyword>
<organism evidence="2">
    <name type="scientific">Medicago truncatula</name>
    <name type="common">Barrel medic</name>
    <name type="synonym">Medicago tribuloides</name>
    <dbReference type="NCBI Taxonomy" id="3880"/>
    <lineage>
        <taxon>Eukaryota</taxon>
        <taxon>Viridiplantae</taxon>
        <taxon>Streptophyta</taxon>
        <taxon>Embryophyta</taxon>
        <taxon>Tracheophyta</taxon>
        <taxon>Spermatophyta</taxon>
        <taxon>Magnoliopsida</taxon>
        <taxon>eudicotyledons</taxon>
        <taxon>Gunneridae</taxon>
        <taxon>Pentapetalae</taxon>
        <taxon>rosids</taxon>
        <taxon>fabids</taxon>
        <taxon>Fabales</taxon>
        <taxon>Fabaceae</taxon>
        <taxon>Papilionoideae</taxon>
        <taxon>50 kb inversion clade</taxon>
        <taxon>NPAAA clade</taxon>
        <taxon>Hologalegina</taxon>
        <taxon>IRL clade</taxon>
        <taxon>Trifolieae</taxon>
        <taxon>Medicago</taxon>
    </lineage>
</organism>
<keyword evidence="1" id="KW-0472">Membrane</keyword>
<feature type="transmembrane region" description="Helical" evidence="1">
    <location>
        <begin position="12"/>
        <end position="37"/>
    </location>
</feature>
<name>B7FFU0_MEDTR</name>